<dbReference type="GO" id="GO:0006508">
    <property type="term" value="P:proteolysis"/>
    <property type="evidence" value="ECO:0007669"/>
    <property type="project" value="UniProtKB-KW"/>
</dbReference>
<dbReference type="AlphaFoldDB" id="A0A084VIH7"/>
<evidence type="ECO:0000313" key="12">
    <source>
        <dbReference type="EMBL" id="KFB37771.1"/>
    </source>
</evidence>
<evidence type="ECO:0000256" key="8">
    <source>
        <dbReference type="ARBA" id="ARBA00024195"/>
    </source>
</evidence>
<dbReference type="SMART" id="SM00020">
    <property type="entry name" value="Tryp_SPc"/>
    <property type="match status" value="2"/>
</dbReference>
<dbReference type="PANTHER" id="PTHR24260:SF147">
    <property type="entry name" value="EG:BACR7A4.3 PROTEIN-RELATED"/>
    <property type="match status" value="1"/>
</dbReference>
<dbReference type="PROSITE" id="PS00134">
    <property type="entry name" value="TRYPSIN_HIS"/>
    <property type="match status" value="2"/>
</dbReference>
<dbReference type="STRING" id="74873.A0A084VIH7"/>
<dbReference type="SUPFAM" id="SSF50494">
    <property type="entry name" value="Trypsin-like serine proteases"/>
    <property type="match status" value="3"/>
</dbReference>
<evidence type="ECO:0000256" key="7">
    <source>
        <dbReference type="ARBA" id="ARBA00023180"/>
    </source>
</evidence>
<evidence type="ECO:0000256" key="1">
    <source>
        <dbReference type="ARBA" id="ARBA00004613"/>
    </source>
</evidence>
<evidence type="ECO:0000256" key="10">
    <source>
        <dbReference type="SAM" id="SignalP"/>
    </source>
</evidence>
<feature type="domain" description="Peptidase S1" evidence="11">
    <location>
        <begin position="593"/>
        <end position="792"/>
    </location>
</feature>
<dbReference type="InterPro" id="IPR001314">
    <property type="entry name" value="Peptidase_S1A"/>
</dbReference>
<dbReference type="CDD" id="cd00190">
    <property type="entry name" value="Tryp_SPc"/>
    <property type="match status" value="2"/>
</dbReference>
<feature type="signal peptide" evidence="10">
    <location>
        <begin position="1"/>
        <end position="17"/>
    </location>
</feature>
<dbReference type="InterPro" id="IPR033116">
    <property type="entry name" value="TRYPSIN_SER"/>
</dbReference>
<keyword evidence="9" id="KW-0378">Hydrolase</keyword>
<evidence type="ECO:0000259" key="11">
    <source>
        <dbReference type="PROSITE" id="PS50240"/>
    </source>
</evidence>
<dbReference type="OMA" id="WIEREVN"/>
<comment type="similarity">
    <text evidence="8">Belongs to the peptidase S1 family. CLIP subfamily.</text>
</comment>
<keyword evidence="6" id="KW-1015">Disulfide bond</keyword>
<dbReference type="Pfam" id="PF00089">
    <property type="entry name" value="Trypsin"/>
    <property type="match status" value="3"/>
</dbReference>
<keyword evidence="3" id="KW-0399">Innate immunity</keyword>
<feature type="domain" description="Peptidase S1" evidence="11">
    <location>
        <begin position="323"/>
        <end position="592"/>
    </location>
</feature>
<dbReference type="OrthoDB" id="10004439at2759"/>
<dbReference type="PROSITE" id="PS00135">
    <property type="entry name" value="TRYPSIN_SER"/>
    <property type="match status" value="1"/>
</dbReference>
<feature type="domain" description="Peptidase S1" evidence="11">
    <location>
        <begin position="53"/>
        <end position="298"/>
    </location>
</feature>
<dbReference type="PANTHER" id="PTHR24260">
    <property type="match status" value="1"/>
</dbReference>
<dbReference type="InterPro" id="IPR051333">
    <property type="entry name" value="CLIP_Serine_Protease"/>
</dbReference>
<dbReference type="GO" id="GO:0045087">
    <property type="term" value="P:innate immune response"/>
    <property type="evidence" value="ECO:0007669"/>
    <property type="project" value="UniProtKB-KW"/>
</dbReference>
<dbReference type="InterPro" id="IPR001254">
    <property type="entry name" value="Trypsin_dom"/>
</dbReference>
<dbReference type="GO" id="GO:0004252">
    <property type="term" value="F:serine-type endopeptidase activity"/>
    <property type="evidence" value="ECO:0007669"/>
    <property type="project" value="InterPro"/>
</dbReference>
<dbReference type="GO" id="GO:0005576">
    <property type="term" value="C:extracellular region"/>
    <property type="evidence" value="ECO:0007669"/>
    <property type="project" value="UniProtKB-SubCell"/>
</dbReference>
<accession>A0A084VIH7</accession>
<evidence type="ECO:0000256" key="4">
    <source>
        <dbReference type="ARBA" id="ARBA00022729"/>
    </source>
</evidence>
<dbReference type="EMBL" id="KE524854">
    <property type="protein sequence ID" value="KFB37771.1"/>
    <property type="molecule type" value="Genomic_DNA"/>
</dbReference>
<dbReference type="VEuPathDB" id="VectorBase:ASIS015463"/>
<protein>
    <submittedName>
        <fullName evidence="12">AGAP011427-PA-like protein</fullName>
    </submittedName>
</protein>
<evidence type="ECO:0000256" key="5">
    <source>
        <dbReference type="ARBA" id="ARBA00022859"/>
    </source>
</evidence>
<proteinExistence type="inferred from homology"/>
<reference evidence="13" key="2">
    <citation type="submission" date="2020-05" db="UniProtKB">
        <authorList>
            <consortium name="EnsemblMetazoa"/>
        </authorList>
    </citation>
    <scope>IDENTIFICATION</scope>
</reference>
<evidence type="ECO:0000313" key="14">
    <source>
        <dbReference type="Proteomes" id="UP000030765"/>
    </source>
</evidence>
<dbReference type="Proteomes" id="UP000030765">
    <property type="component" value="Unassembled WGS sequence"/>
</dbReference>
<dbReference type="FunFam" id="2.40.10.10:FF:000028">
    <property type="entry name" value="Serine protease easter"/>
    <property type="match status" value="2"/>
</dbReference>
<evidence type="ECO:0000256" key="9">
    <source>
        <dbReference type="RuleBase" id="RU363034"/>
    </source>
</evidence>
<dbReference type="PROSITE" id="PS50240">
    <property type="entry name" value="TRYPSIN_DOM"/>
    <property type="match status" value="3"/>
</dbReference>
<dbReference type="EMBL" id="ATLV01013356">
    <property type="status" value="NOT_ANNOTATED_CDS"/>
    <property type="molecule type" value="Genomic_DNA"/>
</dbReference>
<dbReference type="PRINTS" id="PR00722">
    <property type="entry name" value="CHYMOTRYPSIN"/>
</dbReference>
<dbReference type="InterPro" id="IPR018114">
    <property type="entry name" value="TRYPSIN_HIS"/>
</dbReference>
<dbReference type="EnsemblMetazoa" id="ASIC005087-RA">
    <property type="protein sequence ID" value="ASIC005087-PA"/>
    <property type="gene ID" value="ASIC005087"/>
</dbReference>
<keyword evidence="9" id="KW-0645">Protease</keyword>
<evidence type="ECO:0000256" key="3">
    <source>
        <dbReference type="ARBA" id="ARBA00022588"/>
    </source>
</evidence>
<dbReference type="VEuPathDB" id="VectorBase:ASIS017382"/>
<dbReference type="VEuPathDB" id="VectorBase:ASIS014924"/>
<keyword evidence="14" id="KW-1185">Reference proteome</keyword>
<reference evidence="12 14" key="1">
    <citation type="journal article" date="2014" name="BMC Genomics">
        <title>Genome sequence of Anopheles sinensis provides insight into genetics basis of mosquito competence for malaria parasites.</title>
        <authorList>
            <person name="Zhou D."/>
            <person name="Zhang D."/>
            <person name="Ding G."/>
            <person name="Shi L."/>
            <person name="Hou Q."/>
            <person name="Ye Y."/>
            <person name="Xu Y."/>
            <person name="Zhou H."/>
            <person name="Xiong C."/>
            <person name="Li S."/>
            <person name="Yu J."/>
            <person name="Hong S."/>
            <person name="Yu X."/>
            <person name="Zou P."/>
            <person name="Chen C."/>
            <person name="Chang X."/>
            <person name="Wang W."/>
            <person name="Lv Y."/>
            <person name="Sun Y."/>
            <person name="Ma L."/>
            <person name="Shen B."/>
            <person name="Zhu C."/>
        </authorList>
    </citation>
    <scope>NUCLEOTIDE SEQUENCE [LARGE SCALE GENOMIC DNA]</scope>
</reference>
<keyword evidence="5" id="KW-0391">Immunity</keyword>
<feature type="chain" id="PRO_5001783423" evidence="10">
    <location>
        <begin position="18"/>
        <end position="803"/>
    </location>
</feature>
<evidence type="ECO:0000256" key="2">
    <source>
        <dbReference type="ARBA" id="ARBA00022525"/>
    </source>
</evidence>
<keyword evidence="7" id="KW-0325">Glycoprotein</keyword>
<sequence length="803" mass="87998">MIYFLQIVLSTVALARGQAFLDSPPENFIEGNSFDECTLRFKPEPPSSYYITAIGGERAYQGEFQHMAVIGWTRSDDQIEWLCGGSLITWQFVLTAAHCATDLENIPPDTVRLGDTDLGSTEDDDSAVEVPIEMVIKHPNYRASRKYYDIALVKLIERVWPSNAVCTACIWLEPDAPGVEMEAIGFGALGYGESNSPTLQKVRLTAIASNKCAQRLSINSRSSPEGLRRDQFCAGSPTMDTCAGDSGGPIQTERVDLFGNLFPLIVGVVSFGSPCIEGSTGVYTRVSSYIDWIEREVNQSLSYDDCPTRFYSNVGDYLGPHYGYGGVRAFRGEFQHMVAIGWTRTGTSVQYLCGGSLITNTFVLTAAHCASDAEHIPPDTVRIGDTDLGSPEDDKFAQQISIARFIKHPQYRASKSYFDVALIELQSPATFSDAVCSACLWREDDVPRERMDAIGFGATGFGEALSPTLQRVELDAIDLNNCTSRITINRRQMPDGFRKDQFCAASSTMDTCEGDSGGPIGVKKVDVGGAEYALIVGVVSFGTPCVVGSTGVYKCIRSSFCPGRVRKHISVEFGDNYAMNRFGLLWDDSDTTSLYECGATLIDYQFLITLASCVTSSKGYPTYVAQSKTERVAITDVYVSPKYRKDSPANNIALIKIAKFVNINKFRPACLWNRNIDGEWSGDSLFSAYGPLATYEPGSSLTNNTIFVNGKARSRCDMDKADASGVVCYKNNVNLVPGVCAMDYGAPVINGTLWGLPVFAYGLVSTLSKDCGSNLYVTDVTPHIEWIESIIIRRRDQYLVFSD</sequence>
<comment type="subcellular location">
    <subcellularLocation>
        <location evidence="1">Secreted</location>
    </subcellularLocation>
</comment>
<dbReference type="VEuPathDB" id="VectorBase:ASIC005087"/>
<dbReference type="VEuPathDB" id="VectorBase:ASIS016025"/>
<gene>
    <name evidence="12" type="ORF">ZHAS_00005087</name>
</gene>
<evidence type="ECO:0000256" key="6">
    <source>
        <dbReference type="ARBA" id="ARBA00023157"/>
    </source>
</evidence>
<organism evidence="12">
    <name type="scientific">Anopheles sinensis</name>
    <name type="common">Mosquito</name>
    <dbReference type="NCBI Taxonomy" id="74873"/>
    <lineage>
        <taxon>Eukaryota</taxon>
        <taxon>Metazoa</taxon>
        <taxon>Ecdysozoa</taxon>
        <taxon>Arthropoda</taxon>
        <taxon>Hexapoda</taxon>
        <taxon>Insecta</taxon>
        <taxon>Pterygota</taxon>
        <taxon>Neoptera</taxon>
        <taxon>Endopterygota</taxon>
        <taxon>Diptera</taxon>
        <taxon>Nematocera</taxon>
        <taxon>Culicoidea</taxon>
        <taxon>Culicidae</taxon>
        <taxon>Anophelinae</taxon>
        <taxon>Anopheles</taxon>
    </lineage>
</organism>
<keyword evidence="9" id="KW-0720">Serine protease</keyword>
<dbReference type="InterPro" id="IPR009003">
    <property type="entry name" value="Peptidase_S1_PA"/>
</dbReference>
<keyword evidence="4 10" id="KW-0732">Signal</keyword>
<dbReference type="Gene3D" id="2.40.10.10">
    <property type="entry name" value="Trypsin-like serine proteases"/>
    <property type="match status" value="3"/>
</dbReference>
<name>A0A084VIH7_ANOSI</name>
<evidence type="ECO:0000313" key="13">
    <source>
        <dbReference type="EnsemblMetazoa" id="ASIC005087-PA"/>
    </source>
</evidence>
<dbReference type="InterPro" id="IPR043504">
    <property type="entry name" value="Peptidase_S1_PA_chymotrypsin"/>
</dbReference>
<keyword evidence="2" id="KW-0964">Secreted</keyword>